<dbReference type="Gene3D" id="2.170.130.10">
    <property type="entry name" value="TonB-dependent receptor, plug domain"/>
    <property type="match status" value="1"/>
</dbReference>
<comment type="subcellular location">
    <subcellularLocation>
        <location evidence="1 10">Cell outer membrane</location>
        <topology evidence="1 10">Multi-pass membrane protein</topology>
    </subcellularLocation>
</comment>
<feature type="chain" id="PRO_5024448336" evidence="12">
    <location>
        <begin position="24"/>
        <end position="649"/>
    </location>
</feature>
<name>A0A5M8NYN6_9BACT</name>
<dbReference type="Proteomes" id="UP000324575">
    <property type="component" value="Unassembled WGS sequence"/>
</dbReference>
<keyword evidence="3 10" id="KW-1134">Transmembrane beta strand</keyword>
<dbReference type="PROSITE" id="PS52016">
    <property type="entry name" value="TONB_DEPENDENT_REC_3"/>
    <property type="match status" value="1"/>
</dbReference>
<keyword evidence="4 10" id="KW-0812">Transmembrane</keyword>
<evidence type="ECO:0000259" key="14">
    <source>
        <dbReference type="Pfam" id="PF07715"/>
    </source>
</evidence>
<dbReference type="InterPro" id="IPR036942">
    <property type="entry name" value="Beta-barrel_TonB_sf"/>
</dbReference>
<evidence type="ECO:0000256" key="9">
    <source>
        <dbReference type="ARBA" id="ARBA00023237"/>
    </source>
</evidence>
<dbReference type="GO" id="GO:0015344">
    <property type="term" value="F:siderophore uptake transmembrane transporter activity"/>
    <property type="evidence" value="ECO:0007669"/>
    <property type="project" value="TreeGrafter"/>
</dbReference>
<keyword evidence="7 10" id="KW-0472">Membrane</keyword>
<comment type="similarity">
    <text evidence="10 11">Belongs to the TonB-dependent receptor family.</text>
</comment>
<dbReference type="GO" id="GO:0009279">
    <property type="term" value="C:cell outer membrane"/>
    <property type="evidence" value="ECO:0007669"/>
    <property type="project" value="UniProtKB-SubCell"/>
</dbReference>
<dbReference type="Pfam" id="PF00593">
    <property type="entry name" value="TonB_dep_Rec_b-barrel"/>
    <property type="match status" value="1"/>
</dbReference>
<dbReference type="PANTHER" id="PTHR30069">
    <property type="entry name" value="TONB-DEPENDENT OUTER MEMBRANE RECEPTOR"/>
    <property type="match status" value="1"/>
</dbReference>
<gene>
    <name evidence="15" type="ORF">EZS26_002861</name>
</gene>
<feature type="signal peptide" evidence="12">
    <location>
        <begin position="1"/>
        <end position="23"/>
    </location>
</feature>
<evidence type="ECO:0000256" key="7">
    <source>
        <dbReference type="ARBA" id="ARBA00023136"/>
    </source>
</evidence>
<reference evidence="15 16" key="1">
    <citation type="submission" date="2019-03" db="EMBL/GenBank/DDBJ databases">
        <title>Single cell metagenomics reveals metabolic interactions within the superorganism composed of flagellate Streblomastix strix and complex community of Bacteroidetes bacteria on its surface.</title>
        <authorList>
            <person name="Treitli S.C."/>
            <person name="Kolisko M."/>
            <person name="Husnik F."/>
            <person name="Keeling P."/>
            <person name="Hampl V."/>
        </authorList>
    </citation>
    <scope>NUCLEOTIDE SEQUENCE [LARGE SCALE GENOMIC DNA]</scope>
    <source>
        <strain evidence="15">St1</strain>
    </source>
</reference>
<evidence type="ECO:0000256" key="8">
    <source>
        <dbReference type="ARBA" id="ARBA00023170"/>
    </source>
</evidence>
<evidence type="ECO:0000256" key="5">
    <source>
        <dbReference type="ARBA" id="ARBA00022729"/>
    </source>
</evidence>
<dbReference type="InterPro" id="IPR012910">
    <property type="entry name" value="Plug_dom"/>
</dbReference>
<dbReference type="Gene3D" id="2.40.170.20">
    <property type="entry name" value="TonB-dependent receptor, beta-barrel domain"/>
    <property type="match status" value="1"/>
</dbReference>
<keyword evidence="9 10" id="KW-0998">Cell outer membrane</keyword>
<evidence type="ECO:0000313" key="16">
    <source>
        <dbReference type="Proteomes" id="UP000324575"/>
    </source>
</evidence>
<dbReference type="GO" id="GO:0044718">
    <property type="term" value="P:siderophore transmembrane transport"/>
    <property type="evidence" value="ECO:0007669"/>
    <property type="project" value="TreeGrafter"/>
</dbReference>
<feature type="domain" description="TonB-dependent receptor-like beta-barrel" evidence="13">
    <location>
        <begin position="191"/>
        <end position="624"/>
    </location>
</feature>
<proteinExistence type="inferred from homology"/>
<comment type="caution">
    <text evidence="15">The sequence shown here is derived from an EMBL/GenBank/DDBJ whole genome shotgun (WGS) entry which is preliminary data.</text>
</comment>
<evidence type="ECO:0000256" key="10">
    <source>
        <dbReference type="PROSITE-ProRule" id="PRU01360"/>
    </source>
</evidence>
<dbReference type="PANTHER" id="PTHR30069:SF29">
    <property type="entry name" value="HEMOGLOBIN AND HEMOGLOBIN-HAPTOGLOBIN-BINDING PROTEIN 1-RELATED"/>
    <property type="match status" value="1"/>
</dbReference>
<evidence type="ECO:0000256" key="12">
    <source>
        <dbReference type="SAM" id="SignalP"/>
    </source>
</evidence>
<keyword evidence="6 11" id="KW-0798">TonB box</keyword>
<dbReference type="Pfam" id="PF07715">
    <property type="entry name" value="Plug"/>
    <property type="match status" value="1"/>
</dbReference>
<dbReference type="EMBL" id="SNRX01000034">
    <property type="protein sequence ID" value="KAA6301009.1"/>
    <property type="molecule type" value="Genomic_DNA"/>
</dbReference>
<feature type="domain" description="TonB-dependent receptor plug" evidence="14">
    <location>
        <begin position="49"/>
        <end position="153"/>
    </location>
</feature>
<keyword evidence="8 15" id="KW-0675">Receptor</keyword>
<dbReference type="InterPro" id="IPR037066">
    <property type="entry name" value="Plug_dom_sf"/>
</dbReference>
<dbReference type="InterPro" id="IPR000531">
    <property type="entry name" value="Beta-barrel_TonB"/>
</dbReference>
<keyword evidence="2 10" id="KW-0813">Transport</keyword>
<accession>A0A5M8NYN6</accession>
<dbReference type="SUPFAM" id="SSF56935">
    <property type="entry name" value="Porins"/>
    <property type="match status" value="1"/>
</dbReference>
<keyword evidence="5 12" id="KW-0732">Signal</keyword>
<evidence type="ECO:0000256" key="3">
    <source>
        <dbReference type="ARBA" id="ARBA00022452"/>
    </source>
</evidence>
<evidence type="ECO:0000259" key="13">
    <source>
        <dbReference type="Pfam" id="PF00593"/>
    </source>
</evidence>
<protein>
    <submittedName>
        <fullName evidence="15">Hemin receptor</fullName>
    </submittedName>
</protein>
<organism evidence="15 16">
    <name type="scientific">Candidatus Ordinivivax streblomastigis</name>
    <dbReference type="NCBI Taxonomy" id="2540710"/>
    <lineage>
        <taxon>Bacteria</taxon>
        <taxon>Pseudomonadati</taxon>
        <taxon>Bacteroidota</taxon>
        <taxon>Bacteroidia</taxon>
        <taxon>Bacteroidales</taxon>
        <taxon>Candidatus Ordinivivax</taxon>
    </lineage>
</organism>
<evidence type="ECO:0000256" key="2">
    <source>
        <dbReference type="ARBA" id="ARBA00022448"/>
    </source>
</evidence>
<evidence type="ECO:0000256" key="4">
    <source>
        <dbReference type="ARBA" id="ARBA00022692"/>
    </source>
</evidence>
<dbReference type="InterPro" id="IPR039426">
    <property type="entry name" value="TonB-dep_rcpt-like"/>
</dbReference>
<evidence type="ECO:0000256" key="11">
    <source>
        <dbReference type="RuleBase" id="RU003357"/>
    </source>
</evidence>
<dbReference type="CDD" id="cd01347">
    <property type="entry name" value="ligand_gated_channel"/>
    <property type="match status" value="1"/>
</dbReference>
<sequence length="649" mass="73234">MSRRLFSTTILLSSILSSFSQNTIETDTLQSNYLLNTVVVSGTLTARTLKNTPVLTKVISGNDIRESGASTVLEALENFVPGVIFTPNAMGDNIQIAGLDNKYILILSDGERLVNERTENVNFSRLNVSDIKQIEIINGASSVLYGSNAIGAVINIISKDVAEPLTGSARARYSKYNTCVGDASVGFKINDFSSKTVFSAKNSDGYKLSSDASNYLLDPYSDYTVSQVFKYKPNEQWNIELKGTYYNNETWLIHKNQSRIDEDYTWGGKIQSTAFAKHVLTLSSNSDRYDEHLIFKLRNDSSTRANGSQYSTFRSLDAWNVTEKLQVVSGAELNLEGTFSYNQFGFDPGDKDASNWNLFTQADFKTETGLEALVGARYTNHSQFGAYLSPKISLMYRLDDFRFRGSISNGFKAPTLKEMYMNFPHRIGEDIPFYVIGNPDLVPEESWYKSLSAEYIGNKINASLTVHQNAIKNKINTIQQWNEAQNRTEMLYENVEDAKITGIDLSFQWTFLKHFHLRGGYSYADAIDKDTRLQLYGNSKHTGTMSLIFKQRHLPLFSSLESPYTLSLSGRVMSPRIFSTKNEETGIITDESTGNYFISNFVYSQQFPIYNNWKGDLQFGINNLLNYTNRDFLSNNPGRLYFVSIGVKF</sequence>
<evidence type="ECO:0000256" key="1">
    <source>
        <dbReference type="ARBA" id="ARBA00004571"/>
    </source>
</evidence>
<dbReference type="AlphaFoldDB" id="A0A5M8NYN6"/>
<evidence type="ECO:0000256" key="6">
    <source>
        <dbReference type="ARBA" id="ARBA00023077"/>
    </source>
</evidence>
<evidence type="ECO:0000313" key="15">
    <source>
        <dbReference type="EMBL" id="KAA6301009.1"/>
    </source>
</evidence>